<dbReference type="Gene3D" id="3.90.1200.10">
    <property type="match status" value="1"/>
</dbReference>
<dbReference type="InterPro" id="IPR002575">
    <property type="entry name" value="Aminoglycoside_PTrfase"/>
</dbReference>
<dbReference type="PANTHER" id="PTHR21310">
    <property type="entry name" value="AMINOGLYCOSIDE PHOSPHOTRANSFERASE-RELATED-RELATED"/>
    <property type="match status" value="1"/>
</dbReference>
<feature type="region of interest" description="Disordered" evidence="1">
    <location>
        <begin position="17"/>
        <end position="40"/>
    </location>
</feature>
<proteinExistence type="predicted"/>
<dbReference type="InterPro" id="IPR011009">
    <property type="entry name" value="Kinase-like_dom_sf"/>
</dbReference>
<protein>
    <submittedName>
        <fullName evidence="3">Aminoglycoside phosphotransferase family protein</fullName>
    </submittedName>
</protein>
<name>A0A4R4YKN4_9ACTN</name>
<dbReference type="InterPro" id="IPR051678">
    <property type="entry name" value="AGP_Transferase"/>
</dbReference>
<dbReference type="Proteomes" id="UP000295124">
    <property type="component" value="Unassembled WGS sequence"/>
</dbReference>
<organism evidence="3 4">
    <name type="scientific">Kribbella antibiotica</name>
    <dbReference type="NCBI Taxonomy" id="190195"/>
    <lineage>
        <taxon>Bacteria</taxon>
        <taxon>Bacillati</taxon>
        <taxon>Actinomycetota</taxon>
        <taxon>Actinomycetes</taxon>
        <taxon>Propionibacteriales</taxon>
        <taxon>Kribbellaceae</taxon>
        <taxon>Kribbella</taxon>
    </lineage>
</organism>
<dbReference type="Pfam" id="PF01636">
    <property type="entry name" value="APH"/>
    <property type="match status" value="1"/>
</dbReference>
<accession>A0A4R4YKN4</accession>
<evidence type="ECO:0000259" key="2">
    <source>
        <dbReference type="Pfam" id="PF01636"/>
    </source>
</evidence>
<evidence type="ECO:0000313" key="3">
    <source>
        <dbReference type="EMBL" id="TDD45545.1"/>
    </source>
</evidence>
<dbReference type="PANTHER" id="PTHR21310:SF15">
    <property type="entry name" value="AMINOGLYCOSIDE PHOSPHOTRANSFERASE DOMAIN-CONTAINING PROTEIN"/>
    <property type="match status" value="1"/>
</dbReference>
<comment type="caution">
    <text evidence="3">The sequence shown here is derived from an EMBL/GenBank/DDBJ whole genome shotgun (WGS) entry which is preliminary data.</text>
</comment>
<gene>
    <name evidence="3" type="ORF">E1263_38430</name>
</gene>
<dbReference type="GO" id="GO:0016740">
    <property type="term" value="F:transferase activity"/>
    <property type="evidence" value="ECO:0007669"/>
    <property type="project" value="UniProtKB-KW"/>
</dbReference>
<keyword evidence="4" id="KW-1185">Reference proteome</keyword>
<dbReference type="EMBL" id="SMKX01000200">
    <property type="protein sequence ID" value="TDD45545.1"/>
    <property type="molecule type" value="Genomic_DNA"/>
</dbReference>
<keyword evidence="3" id="KW-0808">Transferase</keyword>
<evidence type="ECO:0000313" key="4">
    <source>
        <dbReference type="Proteomes" id="UP000295124"/>
    </source>
</evidence>
<sequence>MAQRFPDPVRYALRQYIKPVAQHPDPPRGSPRSEEPLTENDDDLPAAVIRLAGCYNLPAEEVHEVPGGVANRAFALGPQLFARVARNGYEADLDKETMIIPAARSVGVRTPAILEYDNTCTIVPAPYVVMERVHGVEPAAAPVEIATDLARLHAIFQAPPDAPPLAGVPADDWGSPGHTVQALAIDGHLDQATADWLSGWIVRLDSRFDRSAPKVLIHGDVAPHNLLVDPGTGALQALIDWGDAAWTPRAQDFAKLRLSEVAAILPHYLAATRQPLNADELAAGILHFHLSWSLSKLTARPWQGQRHWTAPPLSRFAGLLQFFTTNPPAPWSTLT</sequence>
<feature type="domain" description="Aminoglycoside phosphotransferase" evidence="2">
    <location>
        <begin position="62"/>
        <end position="259"/>
    </location>
</feature>
<reference evidence="3 4" key="1">
    <citation type="submission" date="2019-03" db="EMBL/GenBank/DDBJ databases">
        <title>Draft genome sequences of novel Actinobacteria.</title>
        <authorList>
            <person name="Sahin N."/>
            <person name="Ay H."/>
            <person name="Saygin H."/>
        </authorList>
    </citation>
    <scope>NUCLEOTIDE SEQUENCE [LARGE SCALE GENOMIC DNA]</scope>
    <source>
        <strain evidence="3 4">JCM 13523</strain>
    </source>
</reference>
<dbReference type="OrthoDB" id="3806873at2"/>
<evidence type="ECO:0000256" key="1">
    <source>
        <dbReference type="SAM" id="MobiDB-lite"/>
    </source>
</evidence>
<dbReference type="SUPFAM" id="SSF56112">
    <property type="entry name" value="Protein kinase-like (PK-like)"/>
    <property type="match status" value="1"/>
</dbReference>
<dbReference type="AlphaFoldDB" id="A0A4R4YKN4"/>